<reference evidence="8" key="2">
    <citation type="submission" date="2018-11" db="EMBL/GenBank/DDBJ databases">
        <title>Trombidioid mite genomics.</title>
        <authorList>
            <person name="Dong X."/>
        </authorList>
    </citation>
    <scope>NUCLEOTIDE SEQUENCE</scope>
    <source>
        <strain evidence="8">UoL-WK</strain>
    </source>
</reference>
<evidence type="ECO:0000313" key="8">
    <source>
        <dbReference type="EMBL" id="RWS05316.1"/>
    </source>
</evidence>
<keyword evidence="3 6" id="KW-0812">Transmembrane</keyword>
<comment type="similarity">
    <text evidence="2">Belongs to the TMEM45 family.</text>
</comment>
<dbReference type="OrthoDB" id="6504688at2759"/>
<organism evidence="8 9">
    <name type="scientific">Dinothrombium tinctorium</name>
    <dbReference type="NCBI Taxonomy" id="1965070"/>
    <lineage>
        <taxon>Eukaryota</taxon>
        <taxon>Metazoa</taxon>
        <taxon>Ecdysozoa</taxon>
        <taxon>Arthropoda</taxon>
        <taxon>Chelicerata</taxon>
        <taxon>Arachnida</taxon>
        <taxon>Acari</taxon>
        <taxon>Acariformes</taxon>
        <taxon>Trombidiformes</taxon>
        <taxon>Prostigmata</taxon>
        <taxon>Anystina</taxon>
        <taxon>Parasitengona</taxon>
        <taxon>Trombidioidea</taxon>
        <taxon>Trombidiidae</taxon>
        <taxon>Dinothrombium</taxon>
    </lineage>
</organism>
<protein>
    <submittedName>
        <fullName evidence="8">Transmembrane protein 45B-like protein</fullName>
    </submittedName>
</protein>
<accession>A0A443QQF7</accession>
<reference evidence="8 9" key="1">
    <citation type="journal article" date="2018" name="Gigascience">
        <title>Genomes of trombidid mites reveal novel predicted allergens and laterally-transferred genes associated with secondary metabolism.</title>
        <authorList>
            <person name="Dong X."/>
            <person name="Chaisiri K."/>
            <person name="Xia D."/>
            <person name="Armstrong S.D."/>
            <person name="Fang Y."/>
            <person name="Donnelly M.J."/>
            <person name="Kadowaki T."/>
            <person name="McGarry J.W."/>
            <person name="Darby A.C."/>
            <person name="Makepeace B.L."/>
        </authorList>
    </citation>
    <scope>NUCLEOTIDE SEQUENCE [LARGE SCALE GENOMIC DNA]</scope>
    <source>
        <strain evidence="8">UoL-WK</strain>
    </source>
</reference>
<keyword evidence="4 6" id="KW-1133">Transmembrane helix</keyword>
<feature type="transmembrane region" description="Helical" evidence="6">
    <location>
        <begin position="180"/>
        <end position="201"/>
    </location>
</feature>
<dbReference type="Pfam" id="PF04819">
    <property type="entry name" value="DUF716"/>
    <property type="match status" value="1"/>
</dbReference>
<comment type="caution">
    <text evidence="8">The sequence shown here is derived from an EMBL/GenBank/DDBJ whole genome shotgun (WGS) entry which is preliminary data.</text>
</comment>
<dbReference type="PANTHER" id="PTHR16007">
    <property type="entry name" value="EPIDIDYMAL MEMBRANE PROTEIN E9-RELATED"/>
    <property type="match status" value="1"/>
</dbReference>
<evidence type="ECO:0000313" key="7">
    <source>
        <dbReference type="EMBL" id="RWS03197.1"/>
    </source>
</evidence>
<feature type="transmembrane region" description="Helical" evidence="6">
    <location>
        <begin position="12"/>
        <end position="30"/>
    </location>
</feature>
<dbReference type="GO" id="GO:0016020">
    <property type="term" value="C:membrane"/>
    <property type="evidence" value="ECO:0007669"/>
    <property type="project" value="UniProtKB-SubCell"/>
</dbReference>
<evidence type="ECO:0000256" key="3">
    <source>
        <dbReference type="ARBA" id="ARBA00022692"/>
    </source>
</evidence>
<dbReference type="EMBL" id="NCKU01006744">
    <property type="protein sequence ID" value="RWS03197.1"/>
    <property type="molecule type" value="Genomic_DNA"/>
</dbReference>
<dbReference type="InterPro" id="IPR006904">
    <property type="entry name" value="DUF716"/>
</dbReference>
<feature type="transmembrane region" description="Helical" evidence="6">
    <location>
        <begin position="149"/>
        <end position="168"/>
    </location>
</feature>
<dbReference type="EMBL" id="NCKU01004884">
    <property type="protein sequence ID" value="RWS05316.1"/>
    <property type="molecule type" value="Genomic_DNA"/>
</dbReference>
<evidence type="ECO:0000256" key="1">
    <source>
        <dbReference type="ARBA" id="ARBA00004141"/>
    </source>
</evidence>
<comment type="subcellular location">
    <subcellularLocation>
        <location evidence="1">Membrane</location>
        <topology evidence="1">Multi-pass membrane protein</topology>
    </subcellularLocation>
</comment>
<dbReference type="AlphaFoldDB" id="A0A443QQF7"/>
<keyword evidence="5 6" id="KW-0472">Membrane</keyword>
<dbReference type="PANTHER" id="PTHR16007:SF15">
    <property type="entry name" value="TRANSMEMBRANE PROTEIN 45B"/>
    <property type="match status" value="1"/>
</dbReference>
<evidence type="ECO:0000256" key="4">
    <source>
        <dbReference type="ARBA" id="ARBA00022989"/>
    </source>
</evidence>
<dbReference type="Proteomes" id="UP000285301">
    <property type="component" value="Unassembled WGS sequence"/>
</dbReference>
<gene>
    <name evidence="7" type="ORF">B4U79_03575</name>
    <name evidence="8" type="ORF">B4U79_05016</name>
</gene>
<dbReference type="InterPro" id="IPR042127">
    <property type="entry name" value="TMEM45"/>
</dbReference>
<evidence type="ECO:0000256" key="2">
    <source>
        <dbReference type="ARBA" id="ARBA00006948"/>
    </source>
</evidence>
<feature type="transmembrane region" description="Helical" evidence="6">
    <location>
        <begin position="221"/>
        <end position="245"/>
    </location>
</feature>
<feature type="transmembrane region" description="Helical" evidence="6">
    <location>
        <begin position="96"/>
        <end position="116"/>
    </location>
</feature>
<name>A0A443QQF7_9ACAR</name>
<sequence length="316" mass="35720">MGTFLGHVVPGTFFILIGLRWLFLTVDQYFKSLSRKQYSQDCSFRCTATYRCSLCPNKPAEGYFKIVSAAIGMIGEIYTAFEDGKFTSMGNTQHTTMYLFFGLNGFVDVLLFYGLYVPKGSDYLTMALACFVEALLFFFHLHGRTSLDIIVHQLLLVAIVASFAASLIEWKNRSNVLSALFRSICTLLQGTWFYQVGFILYNPLPGAVKWDPESHPQIMLVTAIFCWHIAGIILLTGFFGFVCWFRHSPVYTQNAKVNGGSDQYLHAMYEVCDSEVAMESLLPVSKHEKPQNNRNPSHVMNGTISTKVINEDDEDF</sequence>
<evidence type="ECO:0000256" key="5">
    <source>
        <dbReference type="ARBA" id="ARBA00023136"/>
    </source>
</evidence>
<keyword evidence="9" id="KW-1185">Reference proteome</keyword>
<evidence type="ECO:0000313" key="9">
    <source>
        <dbReference type="Proteomes" id="UP000285301"/>
    </source>
</evidence>
<evidence type="ECO:0000256" key="6">
    <source>
        <dbReference type="SAM" id="Phobius"/>
    </source>
</evidence>
<proteinExistence type="inferred from homology"/>